<keyword evidence="2" id="KW-1185">Reference proteome</keyword>
<dbReference type="RefSeq" id="WP_379926683.1">
    <property type="nucleotide sequence ID" value="NZ_JBHTJI010000028.1"/>
</dbReference>
<gene>
    <name evidence="1" type="ORF">ACFQ1R_12995</name>
</gene>
<comment type="caution">
    <text evidence="1">The sequence shown here is derived from an EMBL/GenBank/DDBJ whole genome shotgun (WGS) entry which is preliminary data.</text>
</comment>
<evidence type="ECO:0008006" key="3">
    <source>
        <dbReference type="Google" id="ProtNLM"/>
    </source>
</evidence>
<dbReference type="EMBL" id="JBHTJI010000028">
    <property type="protein sequence ID" value="MFD0991018.1"/>
    <property type="molecule type" value="Genomic_DNA"/>
</dbReference>
<evidence type="ECO:0000313" key="1">
    <source>
        <dbReference type="EMBL" id="MFD0991018.1"/>
    </source>
</evidence>
<organism evidence="1 2">
    <name type="scientific">Mariniflexile jejuense</name>
    <dbReference type="NCBI Taxonomy" id="1173582"/>
    <lineage>
        <taxon>Bacteria</taxon>
        <taxon>Pseudomonadati</taxon>
        <taxon>Bacteroidota</taxon>
        <taxon>Flavobacteriia</taxon>
        <taxon>Flavobacteriales</taxon>
        <taxon>Flavobacteriaceae</taxon>
        <taxon>Mariniflexile</taxon>
    </lineage>
</organism>
<evidence type="ECO:0000313" key="2">
    <source>
        <dbReference type="Proteomes" id="UP001597061"/>
    </source>
</evidence>
<name>A0ABW3JKJ2_9FLAO</name>
<accession>A0ABW3JKJ2</accession>
<sequence length="201" mass="24003">MKKLLQILFIVQFILISCKKKSEKKADKKEVIIEKSFTKEENKIIENKPKVDTTEIRKYAEAILNNEIYPSDNDQTFECIKQMFTKDKNDLEFYFKVFRVIVEKSDGALSEAIGLEIMNFLKFNPDFFIEQYSEFKLDEKQKFIGFMAYEFYFTEPEHNAEINQYFSEVNLNLEQSTEPKRKYLNSIKELTKIETEKIINE</sequence>
<dbReference type="Proteomes" id="UP001597061">
    <property type="component" value="Unassembled WGS sequence"/>
</dbReference>
<proteinExistence type="predicted"/>
<dbReference type="PROSITE" id="PS51257">
    <property type="entry name" value="PROKAR_LIPOPROTEIN"/>
    <property type="match status" value="1"/>
</dbReference>
<reference evidence="2" key="1">
    <citation type="journal article" date="2019" name="Int. J. Syst. Evol. Microbiol.">
        <title>The Global Catalogue of Microorganisms (GCM) 10K type strain sequencing project: providing services to taxonomists for standard genome sequencing and annotation.</title>
        <authorList>
            <consortium name="The Broad Institute Genomics Platform"/>
            <consortium name="The Broad Institute Genome Sequencing Center for Infectious Disease"/>
            <person name="Wu L."/>
            <person name="Ma J."/>
        </authorList>
    </citation>
    <scope>NUCLEOTIDE SEQUENCE [LARGE SCALE GENOMIC DNA]</scope>
    <source>
        <strain evidence="2">CCUG 62414</strain>
    </source>
</reference>
<protein>
    <recommendedName>
        <fullName evidence="3">Lipoprotein</fullName>
    </recommendedName>
</protein>